<dbReference type="SMART" id="SM00388">
    <property type="entry name" value="HisKA"/>
    <property type="match status" value="1"/>
</dbReference>
<evidence type="ECO:0000256" key="7">
    <source>
        <dbReference type="ARBA" id="ARBA00023012"/>
    </source>
</evidence>
<dbReference type="PRINTS" id="PR00344">
    <property type="entry name" value="BCTRLSENSOR"/>
</dbReference>
<dbReference type="EC" id="2.7.13.3" evidence="3"/>
<comment type="catalytic activity">
    <reaction evidence="1">
        <text>ATP + protein L-histidine = ADP + protein N-phospho-L-histidine.</text>
        <dbReference type="EC" id="2.7.13.3"/>
    </reaction>
</comment>
<feature type="domain" description="PAC" evidence="11">
    <location>
        <begin position="380"/>
        <end position="432"/>
    </location>
</feature>
<keyword evidence="5" id="KW-0808">Transferase</keyword>
<dbReference type="Pfam" id="PF13426">
    <property type="entry name" value="PAS_9"/>
    <property type="match status" value="1"/>
</dbReference>
<feature type="domain" description="PAS" evidence="10">
    <location>
        <begin position="297"/>
        <end position="349"/>
    </location>
</feature>
<dbReference type="Proteomes" id="UP000604001">
    <property type="component" value="Unassembled WGS sequence"/>
</dbReference>
<feature type="transmembrane region" description="Helical" evidence="8">
    <location>
        <begin position="264"/>
        <end position="282"/>
    </location>
</feature>
<dbReference type="Pfam" id="PF02518">
    <property type="entry name" value="HATPase_c"/>
    <property type="match status" value="1"/>
</dbReference>
<dbReference type="SUPFAM" id="SSF55874">
    <property type="entry name" value="ATPase domain of HSP90 chaperone/DNA topoisomerase II/histidine kinase"/>
    <property type="match status" value="1"/>
</dbReference>
<dbReference type="SUPFAM" id="SSF55785">
    <property type="entry name" value="PYP-like sensor domain (PAS domain)"/>
    <property type="match status" value="1"/>
</dbReference>
<dbReference type="PROSITE" id="PS50109">
    <property type="entry name" value="HIS_KIN"/>
    <property type="match status" value="1"/>
</dbReference>
<keyword evidence="8" id="KW-1133">Transmembrane helix</keyword>
<dbReference type="InterPro" id="IPR003661">
    <property type="entry name" value="HisK_dim/P_dom"/>
</dbReference>
<evidence type="ECO:0000256" key="1">
    <source>
        <dbReference type="ARBA" id="ARBA00000085"/>
    </source>
</evidence>
<feature type="transmembrane region" description="Helical" evidence="8">
    <location>
        <begin position="32"/>
        <end position="49"/>
    </location>
</feature>
<dbReference type="SUPFAM" id="SSF47384">
    <property type="entry name" value="Homodimeric domain of signal transducing histidine kinase"/>
    <property type="match status" value="1"/>
</dbReference>
<dbReference type="InterPro" id="IPR036097">
    <property type="entry name" value="HisK_dim/P_sf"/>
</dbReference>
<dbReference type="Gene3D" id="1.10.287.130">
    <property type="match status" value="1"/>
</dbReference>
<dbReference type="NCBIfam" id="TIGR00229">
    <property type="entry name" value="sensory_box"/>
    <property type="match status" value="1"/>
</dbReference>
<dbReference type="InterPro" id="IPR000700">
    <property type="entry name" value="PAS-assoc_C"/>
</dbReference>
<evidence type="ECO:0000259" key="10">
    <source>
        <dbReference type="PROSITE" id="PS50112"/>
    </source>
</evidence>
<dbReference type="Gene3D" id="3.30.450.20">
    <property type="entry name" value="PAS domain"/>
    <property type="match status" value="1"/>
</dbReference>
<evidence type="ECO:0000313" key="13">
    <source>
        <dbReference type="Proteomes" id="UP000604001"/>
    </source>
</evidence>
<feature type="transmembrane region" description="Helical" evidence="8">
    <location>
        <begin position="119"/>
        <end position="142"/>
    </location>
</feature>
<protein>
    <recommendedName>
        <fullName evidence="3">histidine kinase</fullName>
        <ecNumber evidence="3">2.7.13.3</ecNumber>
    </recommendedName>
</protein>
<feature type="transmembrane region" description="Helical" evidence="8">
    <location>
        <begin position="79"/>
        <end position="98"/>
    </location>
</feature>
<feature type="transmembrane region" description="Helical" evidence="8">
    <location>
        <begin position="203"/>
        <end position="219"/>
    </location>
</feature>
<dbReference type="CDD" id="cd00082">
    <property type="entry name" value="HisKA"/>
    <property type="match status" value="1"/>
</dbReference>
<dbReference type="InterPro" id="IPR005467">
    <property type="entry name" value="His_kinase_dom"/>
</dbReference>
<evidence type="ECO:0000259" key="9">
    <source>
        <dbReference type="PROSITE" id="PS50109"/>
    </source>
</evidence>
<organism evidence="12 13">
    <name type="scientific">Nocardioides deserti</name>
    <dbReference type="NCBI Taxonomy" id="1588644"/>
    <lineage>
        <taxon>Bacteria</taxon>
        <taxon>Bacillati</taxon>
        <taxon>Actinomycetota</taxon>
        <taxon>Actinomycetes</taxon>
        <taxon>Propionibacteriales</taxon>
        <taxon>Nocardioidaceae</taxon>
        <taxon>Nocardioides</taxon>
    </lineage>
</organism>
<keyword evidence="13" id="KW-1185">Reference proteome</keyword>
<name>A0ABR6U839_9ACTN</name>
<feature type="transmembrane region" description="Helical" evidence="8">
    <location>
        <begin position="56"/>
        <end position="73"/>
    </location>
</feature>
<sequence length="684" mass="73043">MRLDPALRVGGLLVALVASGFLAVHAAPDDGHVIGIWPVGVASAVLIEARRRWAPVLLAVVLGVAVGTIWLGGRPGDVAVGYGVGITLETAVVLAVLTRGRARSDGRPRLVSDADLGRYFAACAAAGGVAATTGALTSWVTGFGRPEAVALALGTAHLASQLTLLPFFMRLPRHGSVGGPLERVAQWSAILVITPLVFYPQDLPSMAFMVVPLLAWGALRIRPLEALAQMAALLFFAILMTTYGRGPFAAVPEVFALSPDARGVLLAAFASTCALIVVPLMIRVGQHIVTSREARSERDKVRSIVDGATGIAIIGADPQGLLTLVNPGAERLLGYRAEELLGRSTRVLHTMRSVVEKADELGTARDFDSVVREIVGAEHAGTHMRFLRKDGVERMHSMTLTRIVDERGDAIGYVSTSEDVTDQVEAQDRLHDALQAERDAVDRLREVDRAKDAFVSSVSHELRTPITSILGYLELLGDGSYGALEPAQARALQRVSDNSDRLLGLIDELLTLSRLSEDGLALSSRAFDLREVVQQGYDVVAPAWAHRRLDVSLDLPAEPVPFVGDREMLERAVVNLVGNAVKFTPEGGSVSVDLGVVDAGPDVPEGGEIRIDVRDTGMGIPQQEIQQLFSRFFRSSIAQQRAIPGSGLGLSITRAIVEKHGGVIDVESAVDHGTLFRVRMPVCA</sequence>
<dbReference type="Gene3D" id="3.30.565.10">
    <property type="entry name" value="Histidine kinase-like ATPase, C-terminal domain"/>
    <property type="match status" value="1"/>
</dbReference>
<dbReference type="EMBL" id="JACMYC010000004">
    <property type="protein sequence ID" value="MBC2960606.1"/>
    <property type="molecule type" value="Genomic_DNA"/>
</dbReference>
<evidence type="ECO:0000256" key="8">
    <source>
        <dbReference type="SAM" id="Phobius"/>
    </source>
</evidence>
<dbReference type="InterPro" id="IPR004358">
    <property type="entry name" value="Sig_transdc_His_kin-like_C"/>
</dbReference>
<comment type="subcellular location">
    <subcellularLocation>
        <location evidence="2">Cell membrane</location>
    </subcellularLocation>
</comment>
<feature type="domain" description="Histidine kinase" evidence="9">
    <location>
        <begin position="457"/>
        <end position="684"/>
    </location>
</feature>
<reference evidence="12 13" key="1">
    <citation type="submission" date="2020-08" db="EMBL/GenBank/DDBJ databases">
        <title>novel species in genus Nocardioides.</title>
        <authorList>
            <person name="Zhang G."/>
        </authorList>
    </citation>
    <scope>NUCLEOTIDE SEQUENCE [LARGE SCALE GENOMIC DNA]</scope>
    <source>
        <strain evidence="12 13">SC8A-24</strain>
    </source>
</reference>
<comment type="caution">
    <text evidence="12">The sequence shown here is derived from an EMBL/GenBank/DDBJ whole genome shotgun (WGS) entry which is preliminary data.</text>
</comment>
<accession>A0ABR6U839</accession>
<dbReference type="PROSITE" id="PS50112">
    <property type="entry name" value="PAS"/>
    <property type="match status" value="1"/>
</dbReference>
<proteinExistence type="predicted"/>
<gene>
    <name evidence="12" type="ORF">H7344_09900</name>
</gene>
<dbReference type="SMART" id="SM00387">
    <property type="entry name" value="HATPase_c"/>
    <property type="match status" value="1"/>
</dbReference>
<feature type="transmembrane region" description="Helical" evidence="8">
    <location>
        <begin position="7"/>
        <end position="26"/>
    </location>
</feature>
<keyword evidence="8" id="KW-0812">Transmembrane</keyword>
<evidence type="ECO:0000259" key="11">
    <source>
        <dbReference type="PROSITE" id="PS50113"/>
    </source>
</evidence>
<keyword evidence="6" id="KW-0418">Kinase</keyword>
<dbReference type="InterPro" id="IPR035965">
    <property type="entry name" value="PAS-like_dom_sf"/>
</dbReference>
<dbReference type="InterPro" id="IPR003594">
    <property type="entry name" value="HATPase_dom"/>
</dbReference>
<evidence type="ECO:0000256" key="4">
    <source>
        <dbReference type="ARBA" id="ARBA00022553"/>
    </source>
</evidence>
<keyword evidence="7" id="KW-0902">Two-component regulatory system</keyword>
<evidence type="ECO:0000256" key="5">
    <source>
        <dbReference type="ARBA" id="ARBA00022679"/>
    </source>
</evidence>
<keyword evidence="4" id="KW-0597">Phosphoprotein</keyword>
<dbReference type="CDD" id="cd00130">
    <property type="entry name" value="PAS"/>
    <property type="match status" value="1"/>
</dbReference>
<evidence type="ECO:0000256" key="6">
    <source>
        <dbReference type="ARBA" id="ARBA00022777"/>
    </source>
</evidence>
<dbReference type="InterPro" id="IPR000014">
    <property type="entry name" value="PAS"/>
</dbReference>
<keyword evidence="8" id="KW-0472">Membrane</keyword>
<dbReference type="RefSeq" id="WP_186345830.1">
    <property type="nucleotide sequence ID" value="NZ_BMMR01000001.1"/>
</dbReference>
<dbReference type="PANTHER" id="PTHR43047:SF72">
    <property type="entry name" value="OSMOSENSING HISTIDINE PROTEIN KINASE SLN1"/>
    <property type="match status" value="1"/>
</dbReference>
<evidence type="ECO:0000256" key="2">
    <source>
        <dbReference type="ARBA" id="ARBA00004236"/>
    </source>
</evidence>
<dbReference type="InterPro" id="IPR036890">
    <property type="entry name" value="HATPase_C_sf"/>
</dbReference>
<evidence type="ECO:0000313" key="12">
    <source>
        <dbReference type="EMBL" id="MBC2960606.1"/>
    </source>
</evidence>
<evidence type="ECO:0000256" key="3">
    <source>
        <dbReference type="ARBA" id="ARBA00012438"/>
    </source>
</evidence>
<dbReference type="Pfam" id="PF00512">
    <property type="entry name" value="HisKA"/>
    <property type="match status" value="1"/>
</dbReference>
<dbReference type="PROSITE" id="PS50113">
    <property type="entry name" value="PAC"/>
    <property type="match status" value="1"/>
</dbReference>
<feature type="transmembrane region" description="Helical" evidence="8">
    <location>
        <begin position="226"/>
        <end position="244"/>
    </location>
</feature>
<dbReference type="PANTHER" id="PTHR43047">
    <property type="entry name" value="TWO-COMPONENT HISTIDINE PROTEIN KINASE"/>
    <property type="match status" value="1"/>
</dbReference>